<dbReference type="GO" id="GO:0016020">
    <property type="term" value="C:membrane"/>
    <property type="evidence" value="ECO:0007669"/>
    <property type="project" value="UniProtKB-SubCell"/>
</dbReference>
<dbReference type="STRING" id="33114.A0A2G2VFJ1"/>
<dbReference type="InterPro" id="IPR019378">
    <property type="entry name" value="GDP-Fuc_O-FucTrfase"/>
</dbReference>
<gene>
    <name evidence="15" type="ORF">CQW23_28102</name>
</gene>
<comment type="pathway">
    <text evidence="2">Glycan metabolism.</text>
</comment>
<evidence type="ECO:0000256" key="14">
    <source>
        <dbReference type="SAM" id="MobiDB-lite"/>
    </source>
</evidence>
<evidence type="ECO:0000313" key="16">
    <source>
        <dbReference type="Proteomes" id="UP000224567"/>
    </source>
</evidence>
<dbReference type="PANTHER" id="PTHR31741:SF15">
    <property type="entry name" value="O-FUCOSYLTRANSFERASE 38"/>
    <property type="match status" value="1"/>
</dbReference>
<evidence type="ECO:0000256" key="1">
    <source>
        <dbReference type="ARBA" id="ARBA00004606"/>
    </source>
</evidence>
<evidence type="ECO:0000256" key="2">
    <source>
        <dbReference type="ARBA" id="ARBA00004881"/>
    </source>
</evidence>
<dbReference type="CDD" id="cd09272">
    <property type="entry name" value="RNase_HI_RT_Ty1"/>
    <property type="match status" value="1"/>
</dbReference>
<reference evidence="16" key="2">
    <citation type="journal article" date="2017" name="J. Anim. Genet.">
        <title>Multiple reference genome sequences of hot pepper reveal the massive evolution of plant disease resistance genes by retroduplication.</title>
        <authorList>
            <person name="Kim S."/>
            <person name="Park J."/>
            <person name="Yeom S.-I."/>
            <person name="Kim Y.-M."/>
            <person name="Seo E."/>
            <person name="Kim K.-T."/>
            <person name="Kim M.-S."/>
            <person name="Lee J.M."/>
            <person name="Cheong K."/>
            <person name="Shin H.-S."/>
            <person name="Kim S.-B."/>
            <person name="Han K."/>
            <person name="Lee J."/>
            <person name="Park M."/>
            <person name="Lee H.-A."/>
            <person name="Lee H.-Y."/>
            <person name="Lee Y."/>
            <person name="Oh S."/>
            <person name="Lee J.H."/>
            <person name="Choi E."/>
            <person name="Choi E."/>
            <person name="Lee S.E."/>
            <person name="Jeon J."/>
            <person name="Kim H."/>
            <person name="Choi G."/>
            <person name="Song H."/>
            <person name="Lee J."/>
            <person name="Lee S.-C."/>
            <person name="Kwon J.-K."/>
            <person name="Lee H.-Y."/>
            <person name="Koo N."/>
            <person name="Hong Y."/>
            <person name="Kim R.W."/>
            <person name="Kang W.-H."/>
            <person name="Huh J.H."/>
            <person name="Kang B.-C."/>
            <person name="Yang T.-J."/>
            <person name="Lee Y.-H."/>
            <person name="Bennetzen J.L."/>
            <person name="Choi D."/>
        </authorList>
    </citation>
    <scope>NUCLEOTIDE SEQUENCE [LARGE SCALE GENOMIC DNA]</scope>
    <source>
        <strain evidence="16">cv. PBC81</strain>
    </source>
</reference>
<dbReference type="PANTHER" id="PTHR31741">
    <property type="entry name" value="OS02G0726500 PROTEIN-RELATED"/>
    <property type="match status" value="1"/>
</dbReference>
<reference evidence="15 16" key="1">
    <citation type="journal article" date="2017" name="Genome Biol.">
        <title>New reference genome sequences of hot pepper reveal the massive evolution of plant disease-resistance genes by retroduplication.</title>
        <authorList>
            <person name="Kim S."/>
            <person name="Park J."/>
            <person name="Yeom S.I."/>
            <person name="Kim Y.M."/>
            <person name="Seo E."/>
            <person name="Kim K.T."/>
            <person name="Kim M.S."/>
            <person name="Lee J.M."/>
            <person name="Cheong K."/>
            <person name="Shin H.S."/>
            <person name="Kim S.B."/>
            <person name="Han K."/>
            <person name="Lee J."/>
            <person name="Park M."/>
            <person name="Lee H.A."/>
            <person name="Lee H.Y."/>
            <person name="Lee Y."/>
            <person name="Oh S."/>
            <person name="Lee J.H."/>
            <person name="Choi E."/>
            <person name="Choi E."/>
            <person name="Lee S.E."/>
            <person name="Jeon J."/>
            <person name="Kim H."/>
            <person name="Choi G."/>
            <person name="Song H."/>
            <person name="Lee J."/>
            <person name="Lee S.C."/>
            <person name="Kwon J.K."/>
            <person name="Lee H.Y."/>
            <person name="Koo N."/>
            <person name="Hong Y."/>
            <person name="Kim R.W."/>
            <person name="Kang W.H."/>
            <person name="Huh J.H."/>
            <person name="Kang B.C."/>
            <person name="Yang T.J."/>
            <person name="Lee Y.H."/>
            <person name="Bennetzen J.L."/>
            <person name="Choi D."/>
        </authorList>
    </citation>
    <scope>NUCLEOTIDE SEQUENCE [LARGE SCALE GENOMIC DNA]</scope>
    <source>
        <strain evidence="16">cv. PBC81</strain>
    </source>
</reference>
<comment type="similarity">
    <text evidence="3">Belongs to the glycosyltransferase GT106 family.</text>
</comment>
<keyword evidence="4" id="KW-0328">Glycosyltransferase</keyword>
<keyword evidence="16" id="KW-1185">Reference proteome</keyword>
<dbReference type="GO" id="GO:0005634">
    <property type="term" value="C:nucleus"/>
    <property type="evidence" value="ECO:0007669"/>
    <property type="project" value="TreeGrafter"/>
</dbReference>
<evidence type="ECO:0000256" key="8">
    <source>
        <dbReference type="ARBA" id="ARBA00022989"/>
    </source>
</evidence>
<keyword evidence="12" id="KW-0119">Carbohydrate metabolism</keyword>
<keyword evidence="8" id="KW-1133">Transmembrane helix</keyword>
<dbReference type="AlphaFoldDB" id="A0A2G2VFJ1"/>
<evidence type="ECO:0000256" key="5">
    <source>
        <dbReference type="ARBA" id="ARBA00022679"/>
    </source>
</evidence>
<dbReference type="Pfam" id="PF10250">
    <property type="entry name" value="O-FucT"/>
    <property type="match status" value="1"/>
</dbReference>
<comment type="caution">
    <text evidence="15">The sequence shown here is derived from an EMBL/GenBank/DDBJ whole genome shotgun (WGS) entry which is preliminary data.</text>
</comment>
<comment type="subcellular location">
    <subcellularLocation>
        <location evidence="1">Membrane</location>
        <topology evidence="1">Single-pass type II membrane protein</topology>
    </subcellularLocation>
</comment>
<proteinExistence type="inferred from homology"/>
<sequence length="631" mass="71738">MAIKRVLGYLKYTQDYALHYNKYPAVLEGYSDTNWITGLNEVKSTSGYVFTIGRGAVSWKSSKQTYIARSTIESEFIALDKVGEEAEWLQNFLEDIPYWPKLVAPVCIHCDSQAAIGRAGSMMYKDKSRHIRRRHNTVRELLFSGIITVDYVKSKDNVSDPLTKGLSREGVERTSKGMGLRPRTSQHDEYIVRVSVGKQVHMGSGYLNLERKCLNEDNSVWEASPSHGLHPCIKPTTKYKAALGWNRYLTVKSNGGLNQMKTGIADMVAVAHVMNATLVIPQLDKRSFWQDSSTFSDIFDENHFIKALRGDVRIIKELPKEIESLPRARKHFTSWSGVIHVAKSDSRLANNELPLDIQRLRCRALYNALRFSPPIERLGKKLVEKLRTRAKRYVALHLRYEKDMLSFTGCTYGLTDAEAEKLRVMRENTSHWKIKVINSTEQRIGGFCPLTPKEVGLFLHALGYPPSTLIYIAAGEIYGGKARLLELTSLFPNVVFKEMLATPEELREFANHASQTAALDYLISVESDVFIPSHSGNMARAVEGHRRFLGHRKTITPDRKGLVEIFDKLEAGQLDGLSFSHLVRDLHKNSRNLNLKLEILSKYFQRKHSTTHLRNLLDLKAFQPVSRNLCK</sequence>
<keyword evidence="10" id="KW-0325">Glycoprotein</keyword>
<keyword evidence="5" id="KW-0808">Transferase</keyword>
<keyword evidence="11" id="KW-0294">Fucose metabolism</keyword>
<feature type="region of interest" description="Disordered" evidence="14">
    <location>
        <begin position="162"/>
        <end position="182"/>
    </location>
</feature>
<organism evidence="15 16">
    <name type="scientific">Capsicum baccatum</name>
    <name type="common">Peruvian pepper</name>
    <dbReference type="NCBI Taxonomy" id="33114"/>
    <lineage>
        <taxon>Eukaryota</taxon>
        <taxon>Viridiplantae</taxon>
        <taxon>Streptophyta</taxon>
        <taxon>Embryophyta</taxon>
        <taxon>Tracheophyta</taxon>
        <taxon>Spermatophyta</taxon>
        <taxon>Magnoliopsida</taxon>
        <taxon>eudicotyledons</taxon>
        <taxon>Gunneridae</taxon>
        <taxon>Pentapetalae</taxon>
        <taxon>asterids</taxon>
        <taxon>lamiids</taxon>
        <taxon>Solanales</taxon>
        <taxon>Solanaceae</taxon>
        <taxon>Solanoideae</taxon>
        <taxon>Capsiceae</taxon>
        <taxon>Capsicum</taxon>
    </lineage>
</organism>
<dbReference type="EMBL" id="MLFT02000012">
    <property type="protein sequence ID" value="PHT31765.1"/>
    <property type="molecule type" value="Genomic_DNA"/>
</dbReference>
<keyword evidence="9" id="KW-0472">Membrane</keyword>
<name>A0A2G2VFJ1_CAPBA</name>
<dbReference type="GO" id="GO:0006004">
    <property type="term" value="P:fucose metabolic process"/>
    <property type="evidence" value="ECO:0007669"/>
    <property type="project" value="UniProtKB-KW"/>
</dbReference>
<dbReference type="GO" id="GO:0005737">
    <property type="term" value="C:cytoplasm"/>
    <property type="evidence" value="ECO:0007669"/>
    <property type="project" value="TreeGrafter"/>
</dbReference>
<feature type="compositionally biased region" description="Basic and acidic residues" evidence="14">
    <location>
        <begin position="166"/>
        <end position="175"/>
    </location>
</feature>
<evidence type="ECO:0000256" key="3">
    <source>
        <dbReference type="ARBA" id="ARBA00007737"/>
    </source>
</evidence>
<evidence type="ECO:0000256" key="9">
    <source>
        <dbReference type="ARBA" id="ARBA00023136"/>
    </source>
</evidence>
<accession>A0A2G2VFJ1</accession>
<dbReference type="Proteomes" id="UP000224567">
    <property type="component" value="Unassembled WGS sequence"/>
</dbReference>
<evidence type="ECO:0000256" key="13">
    <source>
        <dbReference type="ARBA" id="ARBA00030350"/>
    </source>
</evidence>
<keyword evidence="7" id="KW-0735">Signal-anchor</keyword>
<dbReference type="InterPro" id="IPR024709">
    <property type="entry name" value="FucosylTrfase_pln"/>
</dbReference>
<evidence type="ECO:0000256" key="11">
    <source>
        <dbReference type="ARBA" id="ARBA00023253"/>
    </source>
</evidence>
<dbReference type="GO" id="GO:0016757">
    <property type="term" value="F:glycosyltransferase activity"/>
    <property type="evidence" value="ECO:0007669"/>
    <property type="project" value="UniProtKB-KW"/>
</dbReference>
<evidence type="ECO:0000256" key="6">
    <source>
        <dbReference type="ARBA" id="ARBA00022692"/>
    </source>
</evidence>
<dbReference type="OrthoDB" id="2012966at2759"/>
<evidence type="ECO:0000313" key="15">
    <source>
        <dbReference type="EMBL" id="PHT31765.1"/>
    </source>
</evidence>
<keyword evidence="6" id="KW-0812">Transmembrane</keyword>
<evidence type="ECO:0000256" key="7">
    <source>
        <dbReference type="ARBA" id="ARBA00022968"/>
    </source>
</evidence>
<dbReference type="CDD" id="cd11299">
    <property type="entry name" value="O-FucT_plant"/>
    <property type="match status" value="1"/>
</dbReference>
<evidence type="ECO:0000256" key="12">
    <source>
        <dbReference type="ARBA" id="ARBA00023277"/>
    </source>
</evidence>
<evidence type="ECO:0000256" key="10">
    <source>
        <dbReference type="ARBA" id="ARBA00023180"/>
    </source>
</evidence>
<protein>
    <recommendedName>
        <fullName evidence="13">O-fucosyltransferase family protein</fullName>
    </recommendedName>
</protein>
<evidence type="ECO:0000256" key="4">
    <source>
        <dbReference type="ARBA" id="ARBA00022676"/>
    </source>
</evidence>